<evidence type="ECO:0000313" key="2">
    <source>
        <dbReference type="Proteomes" id="UP000247078"/>
    </source>
</evidence>
<dbReference type="PROSITE" id="PS51257">
    <property type="entry name" value="PROKAR_LIPOPROTEIN"/>
    <property type="match status" value="1"/>
</dbReference>
<name>A0A855Y9B9_9BACL</name>
<gene>
    <name evidence="1" type="ORF">DET56_10335</name>
</gene>
<dbReference type="AlphaFoldDB" id="A0A855Y9B9"/>
<accession>A0A855Y9B9</accession>
<dbReference type="RefSeq" id="WP_109998685.1">
    <property type="nucleotide sequence ID" value="NZ_QGTZ01000003.1"/>
</dbReference>
<comment type="caution">
    <text evidence="1">The sequence shown here is derived from an EMBL/GenBank/DDBJ whole genome shotgun (WGS) entry which is preliminary data.</text>
</comment>
<proteinExistence type="predicted"/>
<dbReference type="Proteomes" id="UP000247078">
    <property type="component" value="Unassembled WGS sequence"/>
</dbReference>
<organism evidence="1 2">
    <name type="scientific">Paenibacillus pabuli</name>
    <dbReference type="NCBI Taxonomy" id="1472"/>
    <lineage>
        <taxon>Bacteria</taxon>
        <taxon>Bacillati</taxon>
        <taxon>Bacillota</taxon>
        <taxon>Bacilli</taxon>
        <taxon>Bacillales</taxon>
        <taxon>Paenibacillaceae</taxon>
        <taxon>Paenibacillus</taxon>
    </lineage>
</organism>
<sequence>MHKNWIMVGWGILLLVVFGCIDVTVAYGDYPRELDQQTRDEFIENYGLEKPEDPLPRNLLLEGDWGMSFKSPIERYKMAISTIQSLQQPITFIIRLLV</sequence>
<protein>
    <submittedName>
        <fullName evidence="1">Uncharacterized protein</fullName>
    </submittedName>
</protein>
<evidence type="ECO:0000313" key="1">
    <source>
        <dbReference type="EMBL" id="PWW42995.1"/>
    </source>
</evidence>
<dbReference type="EMBL" id="QGTZ01000003">
    <property type="protein sequence ID" value="PWW42995.1"/>
    <property type="molecule type" value="Genomic_DNA"/>
</dbReference>
<reference evidence="1 2" key="1">
    <citation type="submission" date="2018-05" db="EMBL/GenBank/DDBJ databases">
        <title>Freshwater and sediment microbial communities from various areas in North America, analyzing microbe dynamics in response to fracking.</title>
        <authorList>
            <person name="Lamendella R."/>
        </authorList>
    </citation>
    <scope>NUCLEOTIDE SEQUENCE [LARGE SCALE GENOMIC DNA]</scope>
    <source>
        <strain evidence="1 2">DB-3</strain>
    </source>
</reference>